<dbReference type="EC" id="1.1.1.133" evidence="3 6"/>
<protein>
    <recommendedName>
        <fullName evidence="4 6">dTDP-4-dehydrorhamnose reductase</fullName>
        <ecNumber evidence="3 6">1.1.1.133</ecNumber>
    </recommendedName>
</protein>
<keyword evidence="9" id="KW-1185">Reference proteome</keyword>
<evidence type="ECO:0000256" key="3">
    <source>
        <dbReference type="ARBA" id="ARBA00012929"/>
    </source>
</evidence>
<evidence type="ECO:0000256" key="6">
    <source>
        <dbReference type="RuleBase" id="RU364082"/>
    </source>
</evidence>
<comment type="cofactor">
    <cofactor evidence="6">
        <name>Mg(2+)</name>
        <dbReference type="ChEBI" id="CHEBI:18420"/>
    </cofactor>
    <text evidence="6">Binds 1 Mg(2+) ion per monomer.</text>
</comment>
<dbReference type="InterPro" id="IPR005913">
    <property type="entry name" value="dTDP_dehydrorham_reduct"/>
</dbReference>
<evidence type="ECO:0000313" key="9">
    <source>
        <dbReference type="Proteomes" id="UP001144805"/>
    </source>
</evidence>
<organism evidence="8 9">
    <name type="scientific">Kaistia nematophila</name>
    <dbReference type="NCBI Taxonomy" id="2994654"/>
    <lineage>
        <taxon>Bacteria</taxon>
        <taxon>Pseudomonadati</taxon>
        <taxon>Pseudomonadota</taxon>
        <taxon>Alphaproteobacteria</taxon>
        <taxon>Hyphomicrobiales</taxon>
        <taxon>Kaistiaceae</taxon>
        <taxon>Kaistia</taxon>
    </lineage>
</organism>
<dbReference type="CDD" id="cd05254">
    <property type="entry name" value="dTDP_HR_like_SDR_e"/>
    <property type="match status" value="1"/>
</dbReference>
<evidence type="ECO:0000259" key="7">
    <source>
        <dbReference type="Pfam" id="PF04321"/>
    </source>
</evidence>
<evidence type="ECO:0000256" key="2">
    <source>
        <dbReference type="ARBA" id="ARBA00010944"/>
    </source>
</evidence>
<dbReference type="SUPFAM" id="SSF51735">
    <property type="entry name" value="NAD(P)-binding Rossmann-fold domains"/>
    <property type="match status" value="1"/>
</dbReference>
<dbReference type="InterPro" id="IPR036291">
    <property type="entry name" value="NAD(P)-bd_dom_sf"/>
</dbReference>
<dbReference type="InterPro" id="IPR029903">
    <property type="entry name" value="RmlD-like-bd"/>
</dbReference>
<dbReference type="NCBIfam" id="TIGR01214">
    <property type="entry name" value="rmlD"/>
    <property type="match status" value="1"/>
</dbReference>
<name>A0A9X3ILH4_9HYPH</name>
<dbReference type="EMBL" id="JAPKNK010000003">
    <property type="protein sequence ID" value="MCX5569541.1"/>
    <property type="molecule type" value="Genomic_DNA"/>
</dbReference>
<comment type="pathway">
    <text evidence="1 6">Carbohydrate biosynthesis; dTDP-L-rhamnose biosynthesis.</text>
</comment>
<comment type="function">
    <text evidence="6">Catalyzes the reduction of dTDP-6-deoxy-L-lyxo-4-hexulose to yield dTDP-L-rhamnose.</text>
</comment>
<dbReference type="Gene3D" id="3.40.50.720">
    <property type="entry name" value="NAD(P)-binding Rossmann-like Domain"/>
    <property type="match status" value="1"/>
</dbReference>
<comment type="catalytic activity">
    <reaction evidence="5 6">
        <text>dTDP-beta-L-rhamnose + NADP(+) = dTDP-4-dehydro-beta-L-rhamnose + NADPH + H(+)</text>
        <dbReference type="Rhea" id="RHEA:21796"/>
        <dbReference type="ChEBI" id="CHEBI:15378"/>
        <dbReference type="ChEBI" id="CHEBI:57510"/>
        <dbReference type="ChEBI" id="CHEBI:57783"/>
        <dbReference type="ChEBI" id="CHEBI:58349"/>
        <dbReference type="ChEBI" id="CHEBI:62830"/>
        <dbReference type="EC" id="1.1.1.133"/>
    </reaction>
</comment>
<feature type="domain" description="RmlD-like substrate binding" evidence="7">
    <location>
        <begin position="1"/>
        <end position="285"/>
    </location>
</feature>
<dbReference type="GO" id="GO:0008831">
    <property type="term" value="F:dTDP-4-dehydrorhamnose reductase activity"/>
    <property type="evidence" value="ECO:0007669"/>
    <property type="project" value="UniProtKB-EC"/>
</dbReference>
<comment type="caution">
    <text evidence="8">The sequence shown here is derived from an EMBL/GenBank/DDBJ whole genome shotgun (WGS) entry which is preliminary data.</text>
</comment>
<reference evidence="8" key="1">
    <citation type="submission" date="2022-11" db="EMBL/GenBank/DDBJ databases">
        <title>Biodiversity and phylogenetic relationships of bacteria.</title>
        <authorList>
            <person name="Machado R.A.R."/>
            <person name="Bhat A."/>
            <person name="Loulou A."/>
            <person name="Kallel S."/>
        </authorList>
    </citation>
    <scope>NUCLEOTIDE SEQUENCE</scope>
    <source>
        <strain evidence="8">K-TC2</strain>
    </source>
</reference>
<proteinExistence type="inferred from homology"/>
<sequence length="295" mass="30965">MRIFVAGSSGQLARALKARAAAHGHVVETFGRPALDLADPDGAAKRIAGFEPDLILNAAAYTAVDRAESEEALAMAINRDGAAALAASARKLGLPFLHVSTDYVFDGEKGEPYVETDATNPLGVYGRSKLAGEERVLAENPDALIFRTGWVYGQDGGNFVRTMVRLAGEREHLDIVADRFGNPTHAADLADGLLAIAGQARGVASGGIFHLAGSVEASWFDLAAGVMARLAEAGRRVPTLGRISGDAYVAPAARPRDSRLDCGRTEHSFGVRLPGWPQSLGVAVAAILDLERNAA</sequence>
<dbReference type="RefSeq" id="WP_266338504.1">
    <property type="nucleotide sequence ID" value="NZ_JAPKNK010000003.1"/>
</dbReference>
<evidence type="ECO:0000256" key="4">
    <source>
        <dbReference type="ARBA" id="ARBA00017099"/>
    </source>
</evidence>
<keyword evidence="6 8" id="KW-0560">Oxidoreductase</keyword>
<evidence type="ECO:0000256" key="5">
    <source>
        <dbReference type="ARBA" id="ARBA00048200"/>
    </source>
</evidence>
<dbReference type="AlphaFoldDB" id="A0A9X3ILH4"/>
<accession>A0A9X3ILH4</accession>
<evidence type="ECO:0000256" key="1">
    <source>
        <dbReference type="ARBA" id="ARBA00004781"/>
    </source>
</evidence>
<dbReference type="PANTHER" id="PTHR10491:SF4">
    <property type="entry name" value="METHIONINE ADENOSYLTRANSFERASE 2 SUBUNIT BETA"/>
    <property type="match status" value="1"/>
</dbReference>
<keyword evidence="6" id="KW-0521">NADP</keyword>
<dbReference type="Proteomes" id="UP001144805">
    <property type="component" value="Unassembled WGS sequence"/>
</dbReference>
<dbReference type="PANTHER" id="PTHR10491">
    <property type="entry name" value="DTDP-4-DEHYDRORHAMNOSE REDUCTASE"/>
    <property type="match status" value="1"/>
</dbReference>
<dbReference type="Pfam" id="PF04321">
    <property type="entry name" value="RmlD_sub_bind"/>
    <property type="match status" value="1"/>
</dbReference>
<gene>
    <name evidence="8" type="primary">rfbD</name>
    <name evidence="8" type="ORF">OSH07_10095</name>
</gene>
<evidence type="ECO:0000313" key="8">
    <source>
        <dbReference type="EMBL" id="MCX5569541.1"/>
    </source>
</evidence>
<comment type="similarity">
    <text evidence="2 6">Belongs to the dTDP-4-dehydrorhamnose reductase family.</text>
</comment>
<dbReference type="Gene3D" id="3.90.25.10">
    <property type="entry name" value="UDP-galactose 4-epimerase, domain 1"/>
    <property type="match status" value="1"/>
</dbReference>